<dbReference type="AlphaFoldDB" id="A0AAF0ZBR8"/>
<sequence length="107" mass="12398">MTIEQMIKSFDQLSAQEQDNLLEILRQRRSQLTKGEDLPNESELEEAITPSTTKVETVDDLKVDLGKEKQGFWSALQDFRRRVDLESLDDDTFDNLRDKSPARDVIL</sequence>
<dbReference type="RefSeq" id="WP_320001580.1">
    <property type="nucleotide sequence ID" value="NZ_CP138348.1"/>
</dbReference>
<gene>
    <name evidence="2" type="ORF">SAY89_18205</name>
</gene>
<proteinExistence type="predicted"/>
<evidence type="ECO:0000256" key="1">
    <source>
        <dbReference type="SAM" id="MobiDB-lite"/>
    </source>
</evidence>
<organism evidence="2">
    <name type="scientific">Cyanobacterium aponinum AL20115</name>
    <dbReference type="NCBI Taxonomy" id="3090662"/>
    <lineage>
        <taxon>Bacteria</taxon>
        <taxon>Bacillati</taxon>
        <taxon>Cyanobacteriota</taxon>
        <taxon>Cyanophyceae</taxon>
        <taxon>Oscillatoriophycideae</taxon>
        <taxon>Chroococcales</taxon>
        <taxon>Geminocystaceae</taxon>
        <taxon>Cyanobacterium</taxon>
    </lineage>
</organism>
<protein>
    <submittedName>
        <fullName evidence="2">Uncharacterized protein</fullName>
    </submittedName>
</protein>
<name>A0AAF0ZBR8_9CHRO</name>
<evidence type="ECO:0000313" key="2">
    <source>
        <dbReference type="EMBL" id="WPF88695.1"/>
    </source>
</evidence>
<feature type="region of interest" description="Disordered" evidence="1">
    <location>
        <begin position="32"/>
        <end position="51"/>
    </location>
</feature>
<reference evidence="2" key="1">
    <citation type="submission" date="2023-11" db="EMBL/GenBank/DDBJ databases">
        <title>Genome sequence of Cyanobacterium aponinum BCRC AL20115.</title>
        <authorList>
            <person name="Chang H.-Y."/>
            <person name="Lin K.-M."/>
            <person name="Hsueh H.-T."/>
            <person name="Chu H.-A."/>
            <person name="Kuo C.-H."/>
        </authorList>
    </citation>
    <scope>NUCLEOTIDE SEQUENCE</scope>
    <source>
        <strain evidence="2">AL20115</strain>
    </source>
</reference>
<accession>A0AAF0ZBR8</accession>
<dbReference type="EMBL" id="CP138348">
    <property type="protein sequence ID" value="WPF88695.1"/>
    <property type="molecule type" value="Genomic_DNA"/>
</dbReference>